<proteinExistence type="predicted"/>
<keyword evidence="2" id="KW-1185">Reference proteome</keyword>
<comment type="caution">
    <text evidence="1">The sequence shown here is derived from an EMBL/GenBank/DDBJ whole genome shotgun (WGS) entry which is preliminary data.</text>
</comment>
<sequence length="61" mass="7117">MAGPFENRLIQKYIFMLYKVPGNYLFFLNNALFKQIISYFENKLKIFTSFLGITGNDASLL</sequence>
<accession>A0A3D9B1E4</accession>
<evidence type="ECO:0000313" key="1">
    <source>
        <dbReference type="EMBL" id="REC47460.1"/>
    </source>
</evidence>
<dbReference type="AlphaFoldDB" id="A0A3D9B1E4"/>
<evidence type="ECO:0000313" key="2">
    <source>
        <dbReference type="Proteomes" id="UP000256257"/>
    </source>
</evidence>
<protein>
    <submittedName>
        <fullName evidence="1">Uncharacterized protein</fullName>
    </submittedName>
</protein>
<name>A0A3D9B1E4_9FLAO</name>
<organism evidence="1 2">
    <name type="scientific">Chryseobacterium pennipullorum</name>
    <dbReference type="NCBI Taxonomy" id="2258963"/>
    <lineage>
        <taxon>Bacteria</taxon>
        <taxon>Pseudomonadati</taxon>
        <taxon>Bacteroidota</taxon>
        <taxon>Flavobacteriia</taxon>
        <taxon>Flavobacteriales</taxon>
        <taxon>Weeksellaceae</taxon>
        <taxon>Chryseobacterium group</taxon>
        <taxon>Chryseobacterium</taxon>
    </lineage>
</organism>
<dbReference type="EMBL" id="QNVV01000008">
    <property type="protein sequence ID" value="REC47460.1"/>
    <property type="molecule type" value="Genomic_DNA"/>
</dbReference>
<reference evidence="1 2" key="1">
    <citation type="submission" date="2018-06" db="EMBL/GenBank/DDBJ databases">
        <title>Novel Chryseobacterium species.</title>
        <authorList>
            <person name="Newman J."/>
            <person name="Hugo C."/>
            <person name="Oosthuizen L."/>
            <person name="Charimba G."/>
        </authorList>
    </citation>
    <scope>NUCLEOTIDE SEQUENCE [LARGE SCALE GENOMIC DNA]</scope>
    <source>
        <strain evidence="1 2">7_F195</strain>
    </source>
</reference>
<gene>
    <name evidence="1" type="ORF">DRF67_10465</name>
</gene>
<dbReference type="Proteomes" id="UP000256257">
    <property type="component" value="Unassembled WGS sequence"/>
</dbReference>